<protein>
    <submittedName>
        <fullName evidence="3">Methyltransferase domain-containing protein</fullName>
    </submittedName>
</protein>
<name>A0A7Y6C3F2_9BACL</name>
<comment type="caution">
    <text evidence="3">The sequence shown here is derived from an EMBL/GenBank/DDBJ whole genome shotgun (WGS) entry which is preliminary data.</text>
</comment>
<gene>
    <name evidence="3" type="ORF">HP552_32115</name>
</gene>
<feature type="domain" description="Methyltransferase type 11" evidence="2">
    <location>
        <begin position="17"/>
        <end position="114"/>
    </location>
</feature>
<dbReference type="InterPro" id="IPR050447">
    <property type="entry name" value="Erg6_SMT_methyltransf"/>
</dbReference>
<accession>A0A7Y6C3F2</accession>
<reference evidence="3 4" key="1">
    <citation type="submission" date="2020-05" db="EMBL/GenBank/DDBJ databases">
        <title>Genome Sequencing of Type Strains.</title>
        <authorList>
            <person name="Lemaire J.F."/>
            <person name="Inderbitzin P."/>
            <person name="Gregorio O.A."/>
            <person name="Collins S.B."/>
            <person name="Wespe N."/>
            <person name="Knight-Connoni V."/>
        </authorList>
    </citation>
    <scope>NUCLEOTIDE SEQUENCE [LARGE SCALE GENOMIC DNA]</scope>
    <source>
        <strain evidence="3 4">LMG 21957</strain>
    </source>
</reference>
<dbReference type="AlphaFoldDB" id="A0A7Y6C3F2"/>
<keyword evidence="3" id="KW-0489">Methyltransferase</keyword>
<evidence type="ECO:0000256" key="1">
    <source>
        <dbReference type="ARBA" id="ARBA00022679"/>
    </source>
</evidence>
<dbReference type="PANTHER" id="PTHR44068:SF11">
    <property type="entry name" value="GERANYL DIPHOSPHATE 2-C-METHYLTRANSFERASE"/>
    <property type="match status" value="1"/>
</dbReference>
<evidence type="ECO:0000313" key="4">
    <source>
        <dbReference type="Proteomes" id="UP000526125"/>
    </source>
</evidence>
<dbReference type="RefSeq" id="WP_175399398.1">
    <property type="nucleotide sequence ID" value="NZ_JABMCB010000206.1"/>
</dbReference>
<dbReference type="InterPro" id="IPR029063">
    <property type="entry name" value="SAM-dependent_MTases_sf"/>
</dbReference>
<dbReference type="GO" id="GO:0008757">
    <property type="term" value="F:S-adenosylmethionine-dependent methyltransferase activity"/>
    <property type="evidence" value="ECO:0007669"/>
    <property type="project" value="InterPro"/>
</dbReference>
<sequence length="236" mass="26721">MDELKKQLATHHAGQVLEVGTGSGKFIPTLLEILSRIEQITGIDTDTDSLRKAAAAYAINDKIQFKPMNASKMEFADQTFDTVCISNALHHLPPYANVIKEMKRVVKSSGLILINELVSDDPNEAQLTHIMYHHFSADIDQRLGIYHRHTYTRQEVKDIVTCGGISIRWTYEYNEPKQDVMAEQDIRLVSEACKKHMERATAFEDYAAFAERGNSIMERLKTVGIQRPTQIMILGV</sequence>
<dbReference type="Pfam" id="PF08241">
    <property type="entry name" value="Methyltransf_11"/>
    <property type="match status" value="1"/>
</dbReference>
<dbReference type="CDD" id="cd02440">
    <property type="entry name" value="AdoMet_MTases"/>
    <property type="match status" value="1"/>
</dbReference>
<evidence type="ECO:0000313" key="3">
    <source>
        <dbReference type="EMBL" id="NUU79836.1"/>
    </source>
</evidence>
<dbReference type="Proteomes" id="UP000526125">
    <property type="component" value="Unassembled WGS sequence"/>
</dbReference>
<dbReference type="PANTHER" id="PTHR44068">
    <property type="entry name" value="ZGC:194242"/>
    <property type="match status" value="1"/>
</dbReference>
<keyword evidence="1 3" id="KW-0808">Transferase</keyword>
<dbReference type="SUPFAM" id="SSF53335">
    <property type="entry name" value="S-adenosyl-L-methionine-dependent methyltransferases"/>
    <property type="match status" value="1"/>
</dbReference>
<dbReference type="GO" id="GO:0032259">
    <property type="term" value="P:methylation"/>
    <property type="evidence" value="ECO:0007669"/>
    <property type="project" value="UniProtKB-KW"/>
</dbReference>
<dbReference type="EMBL" id="JABMCB010000206">
    <property type="protein sequence ID" value="NUU79836.1"/>
    <property type="molecule type" value="Genomic_DNA"/>
</dbReference>
<organism evidence="3 4">
    <name type="scientific">Paenibacillus xylanilyticus</name>
    <dbReference type="NCBI Taxonomy" id="248903"/>
    <lineage>
        <taxon>Bacteria</taxon>
        <taxon>Bacillati</taxon>
        <taxon>Bacillota</taxon>
        <taxon>Bacilli</taxon>
        <taxon>Bacillales</taxon>
        <taxon>Paenibacillaceae</taxon>
        <taxon>Paenibacillus</taxon>
    </lineage>
</organism>
<dbReference type="Gene3D" id="3.40.50.150">
    <property type="entry name" value="Vaccinia Virus protein VP39"/>
    <property type="match status" value="1"/>
</dbReference>
<dbReference type="InterPro" id="IPR013216">
    <property type="entry name" value="Methyltransf_11"/>
</dbReference>
<keyword evidence="4" id="KW-1185">Reference proteome</keyword>
<evidence type="ECO:0000259" key="2">
    <source>
        <dbReference type="Pfam" id="PF08241"/>
    </source>
</evidence>
<proteinExistence type="predicted"/>